<dbReference type="HOGENOM" id="CLU_3335005_0_0_6"/>
<dbReference type="EMBL" id="CBSX010000218">
    <property type="protein sequence ID" value="CDH07740.1"/>
    <property type="molecule type" value="Genomic_DNA"/>
</dbReference>
<evidence type="ECO:0000313" key="2">
    <source>
        <dbReference type="Proteomes" id="UP000028483"/>
    </source>
</evidence>
<protein>
    <submittedName>
        <fullName evidence="1">Uncharacterized protein</fullName>
    </submittedName>
</protein>
<comment type="caution">
    <text evidence="1">The sequence shown here is derived from an EMBL/GenBank/DDBJ whole genome shotgun (WGS) entry which is preliminary data.</text>
</comment>
<dbReference type="Proteomes" id="UP000028483">
    <property type="component" value="Unassembled WGS sequence"/>
</dbReference>
<organism evidence="1 2">
    <name type="scientific">Xenorhabdus bovienii str. oregonense</name>
    <dbReference type="NCBI Taxonomy" id="1398202"/>
    <lineage>
        <taxon>Bacteria</taxon>
        <taxon>Pseudomonadati</taxon>
        <taxon>Pseudomonadota</taxon>
        <taxon>Gammaproteobacteria</taxon>
        <taxon>Enterobacterales</taxon>
        <taxon>Morganellaceae</taxon>
        <taxon>Xenorhabdus</taxon>
    </lineage>
</organism>
<gene>
    <name evidence="1" type="ORF">XBO1_520002</name>
</gene>
<dbReference type="AlphaFoldDB" id="A0A077P9J5"/>
<proteinExistence type="predicted"/>
<name>A0A077P9J5_XENBV</name>
<evidence type="ECO:0000313" key="1">
    <source>
        <dbReference type="EMBL" id="CDH07740.1"/>
    </source>
</evidence>
<reference evidence="1" key="1">
    <citation type="submission" date="2013-07" db="EMBL/GenBank/DDBJ databases">
        <title>Sub-species coevolution in mutualistic symbiosis.</title>
        <authorList>
            <person name="Murfin K."/>
            <person name="Klassen J."/>
            <person name="Lee M."/>
            <person name="Forst S."/>
            <person name="Stock P."/>
            <person name="Goodrich-Blair H."/>
        </authorList>
    </citation>
    <scope>NUCLEOTIDE SEQUENCE [LARGE SCALE GENOMIC DNA]</scope>
    <source>
        <strain evidence="1">Oregonense</strain>
    </source>
</reference>
<accession>A0A077P9J5</accession>
<sequence>MGHILKNIIITLWSHDLKIKQDVKKNKDDNIERMMLIV</sequence>